<dbReference type="KEGG" id="hhy:Halhy_1562"/>
<feature type="domain" description="RNA polymerase sigma factor 70 region 4 type 2" evidence="6">
    <location>
        <begin position="123"/>
        <end position="173"/>
    </location>
</feature>
<dbReference type="InterPro" id="IPR013324">
    <property type="entry name" value="RNA_pol_sigma_r3/r4-like"/>
</dbReference>
<dbReference type="InterPro" id="IPR007627">
    <property type="entry name" value="RNA_pol_sigma70_r2"/>
</dbReference>
<dbReference type="GO" id="GO:0006352">
    <property type="term" value="P:DNA-templated transcription initiation"/>
    <property type="evidence" value="ECO:0007669"/>
    <property type="project" value="InterPro"/>
</dbReference>
<evidence type="ECO:0000256" key="1">
    <source>
        <dbReference type="ARBA" id="ARBA00010641"/>
    </source>
</evidence>
<dbReference type="InterPro" id="IPR013325">
    <property type="entry name" value="RNA_pol_sigma_r2"/>
</dbReference>
<dbReference type="Pfam" id="PF04542">
    <property type="entry name" value="Sigma70_r2"/>
    <property type="match status" value="1"/>
</dbReference>
<evidence type="ECO:0000256" key="2">
    <source>
        <dbReference type="ARBA" id="ARBA00023015"/>
    </source>
</evidence>
<evidence type="ECO:0000313" key="8">
    <source>
        <dbReference type="Proteomes" id="UP000008461"/>
    </source>
</evidence>
<dbReference type="Gene3D" id="1.10.10.10">
    <property type="entry name" value="Winged helix-like DNA-binding domain superfamily/Winged helix DNA-binding domain"/>
    <property type="match status" value="1"/>
</dbReference>
<dbReference type="GO" id="GO:0016987">
    <property type="term" value="F:sigma factor activity"/>
    <property type="evidence" value="ECO:0007669"/>
    <property type="project" value="UniProtKB-KW"/>
</dbReference>
<dbReference type="RefSeq" id="WP_013764008.1">
    <property type="nucleotide sequence ID" value="NC_015510.1"/>
</dbReference>
<reference evidence="7 8" key="1">
    <citation type="journal article" date="2011" name="Stand. Genomic Sci.">
        <title>Complete genome sequence of Haliscomenobacter hydrossis type strain (O).</title>
        <authorList>
            <consortium name="US DOE Joint Genome Institute (JGI-PGF)"/>
            <person name="Daligault H."/>
            <person name="Lapidus A."/>
            <person name="Zeytun A."/>
            <person name="Nolan M."/>
            <person name="Lucas S."/>
            <person name="Del Rio T.G."/>
            <person name="Tice H."/>
            <person name="Cheng J.F."/>
            <person name="Tapia R."/>
            <person name="Han C."/>
            <person name="Goodwin L."/>
            <person name="Pitluck S."/>
            <person name="Liolios K."/>
            <person name="Pagani I."/>
            <person name="Ivanova N."/>
            <person name="Huntemann M."/>
            <person name="Mavromatis K."/>
            <person name="Mikhailova N."/>
            <person name="Pati A."/>
            <person name="Chen A."/>
            <person name="Palaniappan K."/>
            <person name="Land M."/>
            <person name="Hauser L."/>
            <person name="Brambilla E.M."/>
            <person name="Rohde M."/>
            <person name="Verbarg S."/>
            <person name="Goker M."/>
            <person name="Bristow J."/>
            <person name="Eisen J.A."/>
            <person name="Markowitz V."/>
            <person name="Hugenholtz P."/>
            <person name="Kyrpides N.C."/>
            <person name="Klenk H.P."/>
            <person name="Woyke T."/>
        </authorList>
    </citation>
    <scope>NUCLEOTIDE SEQUENCE [LARGE SCALE GENOMIC DNA]</scope>
    <source>
        <strain evidence="8">ATCC 27775 / DSM 1100 / LMG 10767 / O</strain>
    </source>
</reference>
<dbReference type="GO" id="GO:0003677">
    <property type="term" value="F:DNA binding"/>
    <property type="evidence" value="ECO:0007669"/>
    <property type="project" value="InterPro"/>
</dbReference>
<evidence type="ECO:0000313" key="7">
    <source>
        <dbReference type="EMBL" id="AEE49454.1"/>
    </source>
</evidence>
<keyword evidence="4" id="KW-0804">Transcription</keyword>
<comment type="similarity">
    <text evidence="1">Belongs to the sigma-70 factor family. ECF subfamily.</text>
</comment>
<protein>
    <submittedName>
        <fullName evidence="7">RNA polymerase, sigma-24 subunit, ECF subfamily</fullName>
    </submittedName>
</protein>
<dbReference type="PANTHER" id="PTHR43133:SF46">
    <property type="entry name" value="RNA POLYMERASE SIGMA-70 FACTOR ECF SUBFAMILY"/>
    <property type="match status" value="1"/>
</dbReference>
<dbReference type="CDD" id="cd06171">
    <property type="entry name" value="Sigma70_r4"/>
    <property type="match status" value="1"/>
</dbReference>
<dbReference type="HOGENOM" id="CLU_047691_4_2_10"/>
<accession>F4KZI4</accession>
<evidence type="ECO:0000256" key="4">
    <source>
        <dbReference type="ARBA" id="ARBA00023163"/>
    </source>
</evidence>
<dbReference type="Gene3D" id="1.10.1740.10">
    <property type="match status" value="1"/>
</dbReference>
<dbReference type="Pfam" id="PF08281">
    <property type="entry name" value="Sigma70_r4_2"/>
    <property type="match status" value="1"/>
</dbReference>
<dbReference type="STRING" id="760192.Halhy_1562"/>
<dbReference type="AlphaFoldDB" id="F4KZI4"/>
<feature type="domain" description="RNA polymerase sigma-70 region 2" evidence="5">
    <location>
        <begin position="21"/>
        <end position="86"/>
    </location>
</feature>
<evidence type="ECO:0000259" key="5">
    <source>
        <dbReference type="Pfam" id="PF04542"/>
    </source>
</evidence>
<dbReference type="NCBIfam" id="TIGR02937">
    <property type="entry name" value="sigma70-ECF"/>
    <property type="match status" value="1"/>
</dbReference>
<dbReference type="PANTHER" id="PTHR43133">
    <property type="entry name" value="RNA POLYMERASE ECF-TYPE SIGMA FACTO"/>
    <property type="match status" value="1"/>
</dbReference>
<dbReference type="OrthoDB" id="9150024at2"/>
<dbReference type="eggNOG" id="COG1595">
    <property type="taxonomic scope" value="Bacteria"/>
</dbReference>
<dbReference type="SUPFAM" id="SSF88659">
    <property type="entry name" value="Sigma3 and sigma4 domains of RNA polymerase sigma factors"/>
    <property type="match status" value="1"/>
</dbReference>
<evidence type="ECO:0000256" key="3">
    <source>
        <dbReference type="ARBA" id="ARBA00023082"/>
    </source>
</evidence>
<gene>
    <name evidence="7" type="ordered locus">Halhy_1562</name>
</gene>
<keyword evidence="2" id="KW-0805">Transcription regulation</keyword>
<dbReference type="InterPro" id="IPR039425">
    <property type="entry name" value="RNA_pol_sigma-70-like"/>
</dbReference>
<name>F4KZI4_HALH1</name>
<dbReference type="Proteomes" id="UP000008461">
    <property type="component" value="Chromosome"/>
</dbReference>
<sequence length="192" mass="22734">MSDLERWQALRDGEKGALEQIYRDHAAVLFKYGRKFMPDAQLVEDCIQDLFIELWEARQRISATDSIRKYLFVSLRRKIVKTLDRQVKKIASEEPEERHFQADFGIDQLLIQGELDAERDAKLKVAMAALSERQREVLYLKYFADMDYTQIGEIMELNYQSARNLSHRALEALRQILLVLFIVWLCNFFRLL</sequence>
<organism evidence="7 8">
    <name type="scientific">Haliscomenobacter hydrossis (strain ATCC 27775 / DSM 1100 / LMG 10767 / O)</name>
    <dbReference type="NCBI Taxonomy" id="760192"/>
    <lineage>
        <taxon>Bacteria</taxon>
        <taxon>Pseudomonadati</taxon>
        <taxon>Bacteroidota</taxon>
        <taxon>Saprospiria</taxon>
        <taxon>Saprospirales</taxon>
        <taxon>Haliscomenobacteraceae</taxon>
        <taxon>Haliscomenobacter</taxon>
    </lineage>
</organism>
<reference key="2">
    <citation type="submission" date="2011-04" db="EMBL/GenBank/DDBJ databases">
        <title>Complete sequence of chromosome of Haliscomenobacter hydrossis DSM 1100.</title>
        <authorList>
            <consortium name="US DOE Joint Genome Institute (JGI-PGF)"/>
            <person name="Lucas S."/>
            <person name="Han J."/>
            <person name="Lapidus A."/>
            <person name="Bruce D."/>
            <person name="Goodwin L."/>
            <person name="Pitluck S."/>
            <person name="Peters L."/>
            <person name="Kyrpides N."/>
            <person name="Mavromatis K."/>
            <person name="Ivanova N."/>
            <person name="Ovchinnikova G."/>
            <person name="Pagani I."/>
            <person name="Daligault H."/>
            <person name="Detter J.C."/>
            <person name="Han C."/>
            <person name="Land M."/>
            <person name="Hauser L."/>
            <person name="Markowitz V."/>
            <person name="Cheng J.-F."/>
            <person name="Hugenholtz P."/>
            <person name="Woyke T."/>
            <person name="Wu D."/>
            <person name="Verbarg S."/>
            <person name="Frueling A."/>
            <person name="Brambilla E."/>
            <person name="Klenk H.-P."/>
            <person name="Eisen J.A."/>
        </authorList>
    </citation>
    <scope>NUCLEOTIDE SEQUENCE</scope>
    <source>
        <strain>DSM 1100</strain>
    </source>
</reference>
<keyword evidence="3" id="KW-0731">Sigma factor</keyword>
<dbReference type="InterPro" id="IPR013249">
    <property type="entry name" value="RNA_pol_sigma70_r4_t2"/>
</dbReference>
<keyword evidence="8" id="KW-1185">Reference proteome</keyword>
<dbReference type="EMBL" id="CP002691">
    <property type="protein sequence ID" value="AEE49454.1"/>
    <property type="molecule type" value="Genomic_DNA"/>
</dbReference>
<proteinExistence type="inferred from homology"/>
<dbReference type="InterPro" id="IPR014284">
    <property type="entry name" value="RNA_pol_sigma-70_dom"/>
</dbReference>
<dbReference type="SUPFAM" id="SSF88946">
    <property type="entry name" value="Sigma2 domain of RNA polymerase sigma factors"/>
    <property type="match status" value="1"/>
</dbReference>
<dbReference type="InterPro" id="IPR036388">
    <property type="entry name" value="WH-like_DNA-bd_sf"/>
</dbReference>
<evidence type="ECO:0000259" key="6">
    <source>
        <dbReference type="Pfam" id="PF08281"/>
    </source>
</evidence>